<feature type="compositionally biased region" description="Basic and acidic residues" evidence="1">
    <location>
        <begin position="829"/>
        <end position="840"/>
    </location>
</feature>
<dbReference type="Proteomes" id="UP000593966">
    <property type="component" value="Chromosome"/>
</dbReference>
<evidence type="ECO:0000313" key="2">
    <source>
        <dbReference type="EMBL" id="QOW45547.1"/>
    </source>
</evidence>
<gene>
    <name evidence="2" type="ORF">G0028_06330</name>
</gene>
<accession>A0A7S7AGV3</accession>
<name>A0A7S7AGV3_9GAMM</name>
<evidence type="ECO:0000256" key="1">
    <source>
        <dbReference type="SAM" id="MobiDB-lite"/>
    </source>
</evidence>
<keyword evidence="3" id="KW-1185">Reference proteome</keyword>
<dbReference type="AlphaFoldDB" id="A0A7S7AGV3"/>
<dbReference type="EMBL" id="CP048659">
    <property type="protein sequence ID" value="QOW45547.1"/>
    <property type="molecule type" value="Genomic_DNA"/>
</dbReference>
<sequence>MIIPTLNVVDQAISEVQDKMKYFEGRSNQLLGEMSNAMTTLSSVTVEPVGSAPELPRPENAQFPTIDMPDTPELNVTVPTPHLLDLDIEKPAALTSPEIPSLEINLPDAPIMQNEIEIPSELTNFALPEIDTNIEIGTLPQLSLSGLDVARNTVNIDVSELLGGLDLSDLNLPDAPENPILNFPTLPSLGNFDLPVRPDIDIGSVEIPDAPEIVLPEIGELQAITLPVYEPEALPVFDELPPEFSVELPSDIDSIMHQAQAIAATDYQSYNKDSAIQPLVAEIRAWMNGAATGTGLPVEIETSLFNRARERNSRETERAVQEVIDQWASRGYSLPQGSTQKQIDAIRDDARLKAADLNRDIMIQSFEKQLEHIRFLTEQGIALERLKQDLWLAYVGNVMDAAKFQVESKLSLFNAQISIFNARTDAFKSMIDVYKTKIEGTIAKITAFRSQVDAQVAIGQINQQTVDIFKAKIDAVMSNVDVYKALIQGATARADLVKSHFDAYKTEVQAYSEQVGAERIKVEMFDSQIKAEGTKVQAYESMARTYATTIEGISSKANIKMKEGDMKLEAARVRIAEFQANTESYRASMDAQSKKLQFETEAYTANLEAMKSQIQLSIEKMNTQSNIVESNSRTRIALADALSKYAEMKIRVGIANSDTLSRFADMRSRTAIAVSEAHSRYADLALRTTIANSDIYNRYIESRTRVALANADTQAKYADLNLRTNLAYADTQSKFADMKMRTGIANAETQARYADMNIRTNLAYAEMQIKKYEVDLSHAIKKAELAAESMKGIAQFNAQMAAGAMSAMHVSAQISGSGSSSIGYSATESKGENKNHNYSY</sequence>
<proteinExistence type="predicted"/>
<feature type="region of interest" description="Disordered" evidence="1">
    <location>
        <begin position="821"/>
        <end position="840"/>
    </location>
</feature>
<dbReference type="RefSeq" id="WP_180044787.1">
    <property type="nucleotide sequence ID" value="NZ_CP048659.1"/>
</dbReference>
<protein>
    <submittedName>
        <fullName evidence="2">Uncharacterized protein</fullName>
    </submittedName>
</protein>
<evidence type="ECO:0000313" key="3">
    <source>
        <dbReference type="Proteomes" id="UP000593966"/>
    </source>
</evidence>
<reference evidence="2 3" key="1">
    <citation type="submission" date="2020-02" db="EMBL/GenBank/DDBJ databases">
        <title>Tigecycline-resistant Acinetobacter species from pigs and migratory birds.</title>
        <authorList>
            <person name="Chen C."/>
            <person name="Sun J."/>
            <person name="Liao X.-P."/>
            <person name="Liu Y.-H."/>
        </authorList>
    </citation>
    <scope>NUCLEOTIDE SEQUENCE [LARGE SCALE GENOMIC DNA]</scope>
    <source>
        <strain evidence="2 3">YH12207_T</strain>
    </source>
</reference>
<organism evidence="2 3">
    <name type="scientific">Acinetobacter piscicola</name>
    <dbReference type="NCBI Taxonomy" id="2006115"/>
    <lineage>
        <taxon>Bacteria</taxon>
        <taxon>Pseudomonadati</taxon>
        <taxon>Pseudomonadota</taxon>
        <taxon>Gammaproteobacteria</taxon>
        <taxon>Moraxellales</taxon>
        <taxon>Moraxellaceae</taxon>
        <taxon>Acinetobacter</taxon>
    </lineage>
</organism>